<protein>
    <submittedName>
        <fullName evidence="1">Uncharacterized protein</fullName>
    </submittedName>
</protein>
<sequence>MIADWIPTVVRKRIYELLVAAYGLELVFDWVSGDVESKLLAAAGVLGFAIARANTGAKPVES</sequence>
<evidence type="ECO:0000313" key="1">
    <source>
        <dbReference type="EMBL" id="CAB4136932.1"/>
    </source>
</evidence>
<accession>A0A6J5LT40</accession>
<gene>
    <name evidence="1" type="ORF">UFOVP314_50</name>
</gene>
<name>A0A6J5LT40_9CAUD</name>
<reference evidence="1" key="1">
    <citation type="submission" date="2020-04" db="EMBL/GenBank/DDBJ databases">
        <authorList>
            <person name="Chiriac C."/>
            <person name="Salcher M."/>
            <person name="Ghai R."/>
            <person name="Kavagutti S V."/>
        </authorList>
    </citation>
    <scope>NUCLEOTIDE SEQUENCE</scope>
</reference>
<proteinExistence type="predicted"/>
<dbReference type="EMBL" id="LR796326">
    <property type="protein sequence ID" value="CAB4136932.1"/>
    <property type="molecule type" value="Genomic_DNA"/>
</dbReference>
<organism evidence="1">
    <name type="scientific">uncultured Caudovirales phage</name>
    <dbReference type="NCBI Taxonomy" id="2100421"/>
    <lineage>
        <taxon>Viruses</taxon>
        <taxon>Duplodnaviria</taxon>
        <taxon>Heunggongvirae</taxon>
        <taxon>Uroviricota</taxon>
        <taxon>Caudoviricetes</taxon>
        <taxon>Peduoviridae</taxon>
        <taxon>Maltschvirus</taxon>
        <taxon>Maltschvirus maltsch</taxon>
    </lineage>
</organism>